<protein>
    <recommendedName>
        <fullName evidence="3">DUF7344 domain-containing protein</fullName>
    </recommendedName>
</protein>
<evidence type="ECO:0000256" key="2">
    <source>
        <dbReference type="SAM" id="Phobius"/>
    </source>
</evidence>
<keyword evidence="2" id="KW-0812">Transmembrane</keyword>
<dbReference type="EMBL" id="CP063205">
    <property type="protein sequence ID" value="QOS12876.1"/>
    <property type="molecule type" value="Genomic_DNA"/>
</dbReference>
<organism evidence="4 5">
    <name type="scientific">Haloferax gibbonsii</name>
    <dbReference type="NCBI Taxonomy" id="35746"/>
    <lineage>
        <taxon>Archaea</taxon>
        <taxon>Methanobacteriati</taxon>
        <taxon>Methanobacteriota</taxon>
        <taxon>Stenosarchaea group</taxon>
        <taxon>Halobacteria</taxon>
        <taxon>Halobacteriales</taxon>
        <taxon>Haloferacaceae</taxon>
        <taxon>Haloferax</taxon>
    </lineage>
</organism>
<feature type="domain" description="DUF7344" evidence="3">
    <location>
        <begin position="34"/>
        <end position="108"/>
    </location>
</feature>
<name>A0A871BJA8_HALGI</name>
<feature type="compositionally biased region" description="Gly residues" evidence="1">
    <location>
        <begin position="1"/>
        <end position="10"/>
    </location>
</feature>
<evidence type="ECO:0000259" key="3">
    <source>
        <dbReference type="Pfam" id="PF24035"/>
    </source>
</evidence>
<dbReference type="Pfam" id="PF24035">
    <property type="entry name" value="DUF7344"/>
    <property type="match status" value="1"/>
</dbReference>
<dbReference type="RefSeq" id="WP_193492667.1">
    <property type="nucleotide sequence ID" value="NZ_CP063205.1"/>
</dbReference>
<dbReference type="AlphaFoldDB" id="A0A871BJA8"/>
<reference evidence="4" key="1">
    <citation type="journal article" date="2021" name="Front. Microbiol.">
        <title>Cellular and Genomic Properties of Haloferax gibbonsii LR2-5, the Host of Euryarchaeal Virus HFTV1.</title>
        <authorList>
            <person name="Tittes C."/>
            <person name="Schwarzer S."/>
            <person name="Pfeiffer F."/>
            <person name="Dyall-Smith M."/>
            <person name="Rodriguez-Franco M."/>
            <person name="Oksanen H.M."/>
            <person name="Quax T.E.F."/>
        </authorList>
    </citation>
    <scope>NUCLEOTIDE SEQUENCE</scope>
    <source>
        <strain evidence="4">LR2-5</strain>
    </source>
</reference>
<keyword evidence="2" id="KW-1133">Transmembrane helix</keyword>
<dbReference type="GeneID" id="59460400"/>
<dbReference type="InterPro" id="IPR055768">
    <property type="entry name" value="DUF7344"/>
</dbReference>
<gene>
    <name evidence="4" type="ORF">HfgLR_13740</name>
</gene>
<sequence>MSSSGAGGLLGRASSSEPDGGGEDDDALTRDEIFDLMSNHRRRYTLHYCKRADGAVELGDLAEQVAAWEQDKEISDLTSAERKTVYTSLQQTHLPRLEQAGVLRYDRGEVELTERMERLDIYMDIVPENSVPWGVYYLGLSVLSSLVVAALWADVLPTGTVPLLAYPTVIVAAFGLSAAYHAVTNRRYQFENLERPP</sequence>
<evidence type="ECO:0000313" key="4">
    <source>
        <dbReference type="EMBL" id="QOS12876.1"/>
    </source>
</evidence>
<evidence type="ECO:0000313" key="5">
    <source>
        <dbReference type="Proteomes" id="UP000663064"/>
    </source>
</evidence>
<proteinExistence type="predicted"/>
<accession>A0A871BJA8</accession>
<feature type="transmembrane region" description="Helical" evidence="2">
    <location>
        <begin position="164"/>
        <end position="183"/>
    </location>
</feature>
<feature type="transmembrane region" description="Helical" evidence="2">
    <location>
        <begin position="133"/>
        <end position="152"/>
    </location>
</feature>
<evidence type="ECO:0000256" key="1">
    <source>
        <dbReference type="SAM" id="MobiDB-lite"/>
    </source>
</evidence>
<keyword evidence="2" id="KW-0472">Membrane</keyword>
<feature type="region of interest" description="Disordered" evidence="1">
    <location>
        <begin position="1"/>
        <end position="27"/>
    </location>
</feature>
<dbReference type="Proteomes" id="UP000663064">
    <property type="component" value="Chromosome"/>
</dbReference>